<feature type="repeat" description="TPR" evidence="3">
    <location>
        <begin position="121"/>
        <end position="154"/>
    </location>
</feature>
<evidence type="ECO:0000256" key="3">
    <source>
        <dbReference type="PROSITE-ProRule" id="PRU00339"/>
    </source>
</evidence>
<comment type="caution">
    <text evidence="6">The sequence shown here is derived from an EMBL/GenBank/DDBJ whole genome shotgun (WGS) entry which is preliminary data.</text>
</comment>
<evidence type="ECO:0000256" key="1">
    <source>
        <dbReference type="ARBA" id="ARBA00022737"/>
    </source>
</evidence>
<dbReference type="InterPro" id="IPR047150">
    <property type="entry name" value="SGT"/>
</dbReference>
<protein>
    <submittedName>
        <fullName evidence="6">Tetratricopeptide repeat protein</fullName>
    </submittedName>
</protein>
<reference evidence="6 7" key="1">
    <citation type="submission" date="2024-09" db="EMBL/GenBank/DDBJ databases">
        <title>Nodulacao em especies de Leguminosae Basais da Amazonia e Caracterizacao dos Rizobios e Bacterias Associadas aos Nodulos.</title>
        <authorList>
            <person name="Jambeiro I.C.A."/>
            <person name="Lopes I.S."/>
            <person name="Aguiar E.R.G.R."/>
            <person name="Santos A.F.J."/>
            <person name="Dos Santos J.M.F."/>
            <person name="Gross E."/>
        </authorList>
    </citation>
    <scope>NUCLEOTIDE SEQUENCE [LARGE SCALE GENOMIC DNA]</scope>
    <source>
        <strain evidence="6 7">BRUESC1165</strain>
    </source>
</reference>
<name>A0ABV6YD89_9HYPH</name>
<keyword evidence="2 3" id="KW-0802">TPR repeat</keyword>
<proteinExistence type="predicted"/>
<keyword evidence="7" id="KW-1185">Reference proteome</keyword>
<sequence length="207" mass="23087">MRFFASALILSLSLVSHPVGAQEPARPRDAPKDGPQDQAQPAKPSPPRASSLDELFERLGKAQSEREAKGIASLIERRLSRSGSDTADLLLSRAAEAFGKKDFPLSIELIDRVLALQPNWAEAWYKRATVFYQLDDPVGAMADLHRALKIEPRHFNAWTGLGHILMASDDKVRALQAYRKVLEINPQMDDVKTIIERLRPQVDGQDL</sequence>
<evidence type="ECO:0000313" key="6">
    <source>
        <dbReference type="EMBL" id="MFC1459258.1"/>
    </source>
</evidence>
<dbReference type="Proteomes" id="UP001593940">
    <property type="component" value="Unassembled WGS sequence"/>
</dbReference>
<evidence type="ECO:0000256" key="2">
    <source>
        <dbReference type="ARBA" id="ARBA00022803"/>
    </source>
</evidence>
<dbReference type="SUPFAM" id="SSF48452">
    <property type="entry name" value="TPR-like"/>
    <property type="match status" value="1"/>
</dbReference>
<keyword evidence="1" id="KW-0677">Repeat</keyword>
<dbReference type="RefSeq" id="WP_377030959.1">
    <property type="nucleotide sequence ID" value="NZ_JBHOMY010000083.1"/>
</dbReference>
<evidence type="ECO:0000313" key="7">
    <source>
        <dbReference type="Proteomes" id="UP001593940"/>
    </source>
</evidence>
<feature type="chain" id="PRO_5047145229" evidence="5">
    <location>
        <begin position="22"/>
        <end position="207"/>
    </location>
</feature>
<dbReference type="Pfam" id="PF13371">
    <property type="entry name" value="TPR_9"/>
    <property type="match status" value="1"/>
</dbReference>
<dbReference type="PANTHER" id="PTHR45831">
    <property type="entry name" value="LD24721P"/>
    <property type="match status" value="1"/>
</dbReference>
<keyword evidence="5" id="KW-0732">Signal</keyword>
<dbReference type="InterPro" id="IPR011990">
    <property type="entry name" value="TPR-like_helical_dom_sf"/>
</dbReference>
<feature type="signal peptide" evidence="5">
    <location>
        <begin position="1"/>
        <end position="21"/>
    </location>
</feature>
<feature type="compositionally biased region" description="Basic and acidic residues" evidence="4">
    <location>
        <begin position="25"/>
        <end position="35"/>
    </location>
</feature>
<organism evidence="6 7">
    <name type="scientific">Microvirga arabica</name>
    <dbReference type="NCBI Taxonomy" id="1128671"/>
    <lineage>
        <taxon>Bacteria</taxon>
        <taxon>Pseudomonadati</taxon>
        <taxon>Pseudomonadota</taxon>
        <taxon>Alphaproteobacteria</taxon>
        <taxon>Hyphomicrobiales</taxon>
        <taxon>Methylobacteriaceae</taxon>
        <taxon>Microvirga</taxon>
    </lineage>
</organism>
<feature type="region of interest" description="Disordered" evidence="4">
    <location>
        <begin position="20"/>
        <end position="50"/>
    </location>
</feature>
<dbReference type="PANTHER" id="PTHR45831:SF2">
    <property type="entry name" value="LD24721P"/>
    <property type="match status" value="1"/>
</dbReference>
<dbReference type="InterPro" id="IPR019734">
    <property type="entry name" value="TPR_rpt"/>
</dbReference>
<dbReference type="SMART" id="SM00028">
    <property type="entry name" value="TPR"/>
    <property type="match status" value="3"/>
</dbReference>
<evidence type="ECO:0000256" key="5">
    <source>
        <dbReference type="SAM" id="SignalP"/>
    </source>
</evidence>
<evidence type="ECO:0000256" key="4">
    <source>
        <dbReference type="SAM" id="MobiDB-lite"/>
    </source>
</evidence>
<dbReference type="Gene3D" id="1.25.40.10">
    <property type="entry name" value="Tetratricopeptide repeat domain"/>
    <property type="match status" value="1"/>
</dbReference>
<dbReference type="PROSITE" id="PS50005">
    <property type="entry name" value="TPR"/>
    <property type="match status" value="2"/>
</dbReference>
<dbReference type="EMBL" id="JBHOMY010000083">
    <property type="protein sequence ID" value="MFC1459258.1"/>
    <property type="molecule type" value="Genomic_DNA"/>
</dbReference>
<gene>
    <name evidence="6" type="ORF">ACETIH_21640</name>
</gene>
<dbReference type="Pfam" id="PF13181">
    <property type="entry name" value="TPR_8"/>
    <property type="match status" value="1"/>
</dbReference>
<feature type="repeat" description="TPR" evidence="3">
    <location>
        <begin position="155"/>
        <end position="188"/>
    </location>
</feature>
<accession>A0ABV6YD89</accession>